<keyword evidence="1" id="KW-0732">Signal</keyword>
<reference evidence="6 7" key="1">
    <citation type="submission" date="2020-02" db="EMBL/GenBank/DDBJ databases">
        <title>Acidophilic actinobacteria isolated from forest soil.</title>
        <authorList>
            <person name="Golinska P."/>
        </authorList>
    </citation>
    <scope>NUCLEOTIDE SEQUENCE [LARGE SCALE GENOMIC DNA]</scope>
    <source>
        <strain evidence="6 7">NL8</strain>
    </source>
</reference>
<feature type="region of interest" description="Disordered" evidence="3">
    <location>
        <begin position="1"/>
        <end position="169"/>
    </location>
</feature>
<keyword evidence="4" id="KW-0472">Membrane</keyword>
<dbReference type="InterPro" id="IPR013320">
    <property type="entry name" value="ConA-like_dom_sf"/>
</dbReference>
<feature type="compositionally biased region" description="Low complexity" evidence="3">
    <location>
        <begin position="29"/>
        <end position="43"/>
    </location>
</feature>
<keyword evidence="2" id="KW-1015">Disulfide bond</keyword>
<name>A0ABS5KUK7_9ACTN</name>
<feature type="compositionally biased region" description="Pro residues" evidence="3">
    <location>
        <begin position="83"/>
        <end position="100"/>
    </location>
</feature>
<feature type="compositionally biased region" description="Pro residues" evidence="3">
    <location>
        <begin position="141"/>
        <end position="160"/>
    </location>
</feature>
<dbReference type="SMART" id="SM00560">
    <property type="entry name" value="LamGL"/>
    <property type="match status" value="1"/>
</dbReference>
<accession>A0ABS5KUK7</accession>
<feature type="compositionally biased region" description="Low complexity" evidence="3">
    <location>
        <begin position="201"/>
        <end position="214"/>
    </location>
</feature>
<keyword evidence="7" id="KW-1185">Reference proteome</keyword>
<evidence type="ECO:0000256" key="3">
    <source>
        <dbReference type="SAM" id="MobiDB-lite"/>
    </source>
</evidence>
<dbReference type="PANTHER" id="PTHR46943:SF1">
    <property type="entry name" value="PENTRAXIN-RELATED PROTEIN PTX3"/>
    <property type="match status" value="1"/>
</dbReference>
<evidence type="ECO:0000313" key="7">
    <source>
        <dbReference type="Proteomes" id="UP000730482"/>
    </source>
</evidence>
<feature type="domain" description="LamG-like jellyroll fold" evidence="5">
    <location>
        <begin position="316"/>
        <end position="460"/>
    </location>
</feature>
<feature type="compositionally biased region" description="Polar residues" evidence="3">
    <location>
        <begin position="115"/>
        <end position="130"/>
    </location>
</feature>
<keyword evidence="4" id="KW-0812">Transmembrane</keyword>
<dbReference type="RefSeq" id="WP_212011326.1">
    <property type="nucleotide sequence ID" value="NZ_JAAFYZ010000081.1"/>
</dbReference>
<dbReference type="EMBL" id="JAAFYZ010000081">
    <property type="protein sequence ID" value="MBS2549742.1"/>
    <property type="molecule type" value="Genomic_DNA"/>
</dbReference>
<dbReference type="InterPro" id="IPR006558">
    <property type="entry name" value="LamG-like"/>
</dbReference>
<gene>
    <name evidence="6" type="ORF">KGQ19_23025</name>
</gene>
<evidence type="ECO:0000259" key="5">
    <source>
        <dbReference type="SMART" id="SM00560"/>
    </source>
</evidence>
<evidence type="ECO:0000256" key="2">
    <source>
        <dbReference type="ARBA" id="ARBA00023157"/>
    </source>
</evidence>
<protein>
    <submittedName>
        <fullName evidence="6">LamG domain-containing protein</fullName>
    </submittedName>
</protein>
<evidence type="ECO:0000256" key="1">
    <source>
        <dbReference type="ARBA" id="ARBA00022729"/>
    </source>
</evidence>
<dbReference type="Gene3D" id="2.60.120.200">
    <property type="match status" value="1"/>
</dbReference>
<dbReference type="SUPFAM" id="SSF49899">
    <property type="entry name" value="Concanavalin A-like lectins/glucanases"/>
    <property type="match status" value="1"/>
</dbReference>
<comment type="caution">
    <text evidence="6">The sequence shown here is derived from an EMBL/GenBank/DDBJ whole genome shotgun (WGS) entry which is preliminary data.</text>
</comment>
<keyword evidence="4" id="KW-1133">Transmembrane helix</keyword>
<evidence type="ECO:0000313" key="6">
    <source>
        <dbReference type="EMBL" id="MBS2549742.1"/>
    </source>
</evidence>
<evidence type="ECO:0000256" key="4">
    <source>
        <dbReference type="SAM" id="Phobius"/>
    </source>
</evidence>
<dbReference type="Proteomes" id="UP000730482">
    <property type="component" value="Unassembled WGS sequence"/>
</dbReference>
<feature type="transmembrane region" description="Helical" evidence="4">
    <location>
        <begin position="171"/>
        <end position="190"/>
    </location>
</feature>
<proteinExistence type="predicted"/>
<dbReference type="PANTHER" id="PTHR46943">
    <property type="entry name" value="PENTRAXIN-RELATED PROTEIN PTX3"/>
    <property type="match status" value="1"/>
</dbReference>
<sequence>MDNGDRNVPWGAPADSQGASGPPPPGPPQGWQWGQPQGAQNGPGPNPNGPGGQDGQDPNLGRSQGGMTSFPLAATGTYAAVRPPEPPPLQNAPQPPPPMTSFPLAATGAYRAVGQQGNPDLSASGFSAPQQAGPEQHNQFAPPPGFTPPPGFGAPPPTPSGDPGAKRRRTLLIGGSVVAVAAVAGGAIFLTTGGSGGKQPANNSTTAKSSATAADGAPSNVSGSTAPTSSAPPPPTTTGAAPPAARPVADVLRWQLNDKPGSKTAVDASGKNRLGTLDGTVGFSTAHGGSAEFSGTANKSAAGVIKTKGPGIDTTKSFTVSMWVDQTGLTTPTKFAAAFSQDGPQCFAFTFSYSLETKTWSFVRSNADGATPKTVNAGATAPTPMNVWVKLTGVYDAQAGTIAFFINGQPQGAPVKTNSAPYAATGPFAIGRSWYGKGATNPFKGYISDVQVFGRALSPAEVQAL</sequence>
<organism evidence="6 7">
    <name type="scientific">Catenulispora pinistramenti</name>
    <dbReference type="NCBI Taxonomy" id="2705254"/>
    <lineage>
        <taxon>Bacteria</taxon>
        <taxon>Bacillati</taxon>
        <taxon>Actinomycetota</taxon>
        <taxon>Actinomycetes</taxon>
        <taxon>Catenulisporales</taxon>
        <taxon>Catenulisporaceae</taxon>
        <taxon>Catenulispora</taxon>
    </lineage>
</organism>
<feature type="compositionally biased region" description="Low complexity" evidence="3">
    <location>
        <begin position="11"/>
        <end position="20"/>
    </location>
</feature>
<feature type="region of interest" description="Disordered" evidence="3">
    <location>
        <begin position="191"/>
        <end position="245"/>
    </location>
</feature>
<dbReference type="Pfam" id="PF13385">
    <property type="entry name" value="Laminin_G_3"/>
    <property type="match status" value="1"/>
</dbReference>
<dbReference type="InterPro" id="IPR042837">
    <property type="entry name" value="PTX3"/>
</dbReference>